<evidence type="ECO:0000313" key="1">
    <source>
        <dbReference type="EMBL" id="EOY07513.1"/>
    </source>
</evidence>
<sequence length="161" mass="18756">MELILKRLYQIMCAYSDKRVLEYGQGSVVFWVGWQWTQKPMKMEEFKWERMQRRRGDPHGRRNVKQVSPVCDGGALSPFDKDAPTWLCPDFVSAPCTFAPPSLDTFYLSLCHGRVQLILIINLCYDNKLVKCLIYNFYLCQNFHFRIQLKFIIGSVSASAS</sequence>
<dbReference type="InParanoid" id="A0A061ES56"/>
<accession>A0A061ES56</accession>
<organism evidence="1 2">
    <name type="scientific">Theobroma cacao</name>
    <name type="common">Cacao</name>
    <name type="synonym">Cocoa</name>
    <dbReference type="NCBI Taxonomy" id="3641"/>
    <lineage>
        <taxon>Eukaryota</taxon>
        <taxon>Viridiplantae</taxon>
        <taxon>Streptophyta</taxon>
        <taxon>Embryophyta</taxon>
        <taxon>Tracheophyta</taxon>
        <taxon>Spermatophyta</taxon>
        <taxon>Magnoliopsida</taxon>
        <taxon>eudicotyledons</taxon>
        <taxon>Gunneridae</taxon>
        <taxon>Pentapetalae</taxon>
        <taxon>rosids</taxon>
        <taxon>malvids</taxon>
        <taxon>Malvales</taxon>
        <taxon>Malvaceae</taxon>
        <taxon>Byttnerioideae</taxon>
        <taxon>Theobroma</taxon>
    </lineage>
</organism>
<reference evidence="1 2" key="1">
    <citation type="journal article" date="2013" name="Genome Biol.">
        <title>The genome sequence of the most widely cultivated cacao type and its use to identify candidate genes regulating pod color.</title>
        <authorList>
            <person name="Motamayor J.C."/>
            <person name="Mockaitis K."/>
            <person name="Schmutz J."/>
            <person name="Haiminen N."/>
            <person name="Iii D.L."/>
            <person name="Cornejo O."/>
            <person name="Findley S.D."/>
            <person name="Zheng P."/>
            <person name="Utro F."/>
            <person name="Royaert S."/>
            <person name="Saski C."/>
            <person name="Jenkins J."/>
            <person name="Podicheti R."/>
            <person name="Zhao M."/>
            <person name="Scheffler B.E."/>
            <person name="Stack J.C."/>
            <person name="Feltus F.A."/>
            <person name="Mustiga G.M."/>
            <person name="Amores F."/>
            <person name="Phillips W."/>
            <person name="Marelli J.P."/>
            <person name="May G.D."/>
            <person name="Shapiro H."/>
            <person name="Ma J."/>
            <person name="Bustamante C.D."/>
            <person name="Schnell R.J."/>
            <person name="Main D."/>
            <person name="Gilbert D."/>
            <person name="Parida L."/>
            <person name="Kuhn D.N."/>
        </authorList>
    </citation>
    <scope>NUCLEOTIDE SEQUENCE [LARGE SCALE GENOMIC DNA]</scope>
    <source>
        <strain evidence="2">cv. Matina 1-6</strain>
    </source>
</reference>
<dbReference type="Gramene" id="EOY07513">
    <property type="protein sequence ID" value="EOY07513"/>
    <property type="gene ID" value="TCM_021926"/>
</dbReference>
<evidence type="ECO:0000313" key="2">
    <source>
        <dbReference type="Proteomes" id="UP000026915"/>
    </source>
</evidence>
<dbReference type="EMBL" id="CM001883">
    <property type="protein sequence ID" value="EOY07513.1"/>
    <property type="molecule type" value="Genomic_DNA"/>
</dbReference>
<keyword evidence="2" id="KW-1185">Reference proteome</keyword>
<name>A0A061ES56_THECC</name>
<gene>
    <name evidence="1" type="ORF">TCM_021926</name>
</gene>
<dbReference type="Proteomes" id="UP000026915">
    <property type="component" value="Chromosome 5"/>
</dbReference>
<protein>
    <submittedName>
        <fullName evidence="1">Uncharacterized protein</fullName>
    </submittedName>
</protein>
<dbReference type="AlphaFoldDB" id="A0A061ES56"/>
<dbReference type="HOGENOM" id="CLU_1646740_0_0_1"/>
<proteinExistence type="predicted"/>